<keyword evidence="3" id="KW-1185">Reference proteome</keyword>
<dbReference type="Proteomes" id="UP000315677">
    <property type="component" value="Unassembled WGS sequence"/>
</dbReference>
<protein>
    <submittedName>
        <fullName evidence="2">Crotonobetainyl-CoA:carnitine CoA-transferase CaiB-like acyl-CoA transferase</fullName>
    </submittedName>
</protein>
<keyword evidence="2" id="KW-0808">Transferase</keyword>
<dbReference type="SUPFAM" id="SSF89796">
    <property type="entry name" value="CoA-transferase family III (CaiB/BaiF)"/>
    <property type="match status" value="2"/>
</dbReference>
<accession>A0A543DPW1</accession>
<dbReference type="InterPro" id="IPR044855">
    <property type="entry name" value="CoA-Trfase_III_dom3_sf"/>
</dbReference>
<dbReference type="GO" id="GO:0016740">
    <property type="term" value="F:transferase activity"/>
    <property type="evidence" value="ECO:0007669"/>
    <property type="project" value="UniProtKB-KW"/>
</dbReference>
<evidence type="ECO:0000313" key="3">
    <source>
        <dbReference type="Proteomes" id="UP000315677"/>
    </source>
</evidence>
<dbReference type="Pfam" id="PF02515">
    <property type="entry name" value="CoA_transf_3"/>
    <property type="match status" value="2"/>
</dbReference>
<dbReference type="Gene3D" id="3.40.50.10540">
    <property type="entry name" value="Crotonobetainyl-coa:carnitine coa-transferase, domain 1"/>
    <property type="match status" value="2"/>
</dbReference>
<dbReference type="InterPro" id="IPR003673">
    <property type="entry name" value="CoA-Trfase_fam_III"/>
</dbReference>
<dbReference type="PANTHER" id="PTHR48228">
    <property type="entry name" value="SUCCINYL-COA--D-CITRAMALATE COA-TRANSFERASE"/>
    <property type="match status" value="1"/>
</dbReference>
<dbReference type="EMBL" id="VFPA01000002">
    <property type="protein sequence ID" value="TQM11349.1"/>
    <property type="molecule type" value="Genomic_DNA"/>
</dbReference>
<proteinExistence type="predicted"/>
<evidence type="ECO:0000313" key="2">
    <source>
        <dbReference type="EMBL" id="TQM11349.1"/>
    </source>
</evidence>
<feature type="region of interest" description="Disordered" evidence="1">
    <location>
        <begin position="595"/>
        <end position="614"/>
    </location>
</feature>
<dbReference type="PANTHER" id="PTHR48228:SF7">
    <property type="entry name" value="FATTY ACYL-COA TRANSFERASE RV3272-RELATED"/>
    <property type="match status" value="1"/>
</dbReference>
<comment type="caution">
    <text evidence="2">The sequence shown here is derived from an EMBL/GenBank/DDBJ whole genome shotgun (WGS) entry which is preliminary data.</text>
</comment>
<reference evidence="2 3" key="1">
    <citation type="submission" date="2019-06" db="EMBL/GenBank/DDBJ databases">
        <title>Sequencing the genomes of 1000 actinobacteria strains.</title>
        <authorList>
            <person name="Klenk H.-P."/>
        </authorList>
    </citation>
    <scope>NUCLEOTIDE SEQUENCE [LARGE SCALE GENOMIC DNA]</scope>
    <source>
        <strain evidence="2 3">DSM 45301</strain>
    </source>
</reference>
<dbReference type="InterPro" id="IPR023606">
    <property type="entry name" value="CoA-Trfase_III_dom_1_sf"/>
</dbReference>
<feature type="compositionally biased region" description="Basic and acidic residues" evidence="1">
    <location>
        <begin position="604"/>
        <end position="614"/>
    </location>
</feature>
<name>A0A543DPW1_9PSEU</name>
<organism evidence="2 3">
    <name type="scientific">Pseudonocardia kunmingensis</name>
    <dbReference type="NCBI Taxonomy" id="630975"/>
    <lineage>
        <taxon>Bacteria</taxon>
        <taxon>Bacillati</taxon>
        <taxon>Actinomycetota</taxon>
        <taxon>Actinomycetes</taxon>
        <taxon>Pseudonocardiales</taxon>
        <taxon>Pseudonocardiaceae</taxon>
        <taxon>Pseudonocardia</taxon>
    </lineage>
</organism>
<dbReference type="Gene3D" id="3.30.1540.10">
    <property type="entry name" value="formyl-coa transferase, domain 3"/>
    <property type="match status" value="2"/>
</dbReference>
<dbReference type="OrthoDB" id="9797653at2"/>
<dbReference type="AlphaFoldDB" id="A0A543DPW1"/>
<gene>
    <name evidence="2" type="ORF">FB558_3908</name>
</gene>
<evidence type="ECO:0000256" key="1">
    <source>
        <dbReference type="SAM" id="MobiDB-lite"/>
    </source>
</evidence>
<sequence>MTTGRTGPLAGVRVLELTTGQAGRTAGMLLADLGADVVRVVPPGWRPADPGSPSGPGDLCWDRGKRFTPVAPGRDAAGLRRLAGAADVLLDDAPAGAQRPAGLDAESLLASAPALVHVAMPPCGAQGRWRHLPADPLLVSALGGFATYHPSYEPGSPIASAVPMLAAVHGALGAVLATAGLLGVRSTGHGRAVETTGLHASAACLATLVVEGIDAEHVVTPDGRLGTRPSFRTYCCGDGQWLHLSALTVQFFLPALTALDRMDVMLLPGVEGEFTNTLRPEIGRAVGAELERTFAERPRDEWLAILGEAGVPCAPVLPREEWLSGEIVASAAPPVTVEHPEAGAVVLPGVPLAFSATPVGIRHLPGAAHLVNADDLWSDTRARPAPQGPAPSLPLTGLRVVDISTFLAAPFAGTLMADLGASVVKVEPPRGDPYGVFSSAYAAVNHAKTVASVDLRSPEGHAALLRLAEQADVLVDNLRPANAARLELTDSVLTTGESRLVRASVSAFGRSGPFADLPGFDPVLQSRSGLAAAQGGDDEPVATAAPTVDVATGALTAFGALAALIERERTGHGQHVTTSLAATSTFVQIAELAGYPGRPPTEQGGRDHRGPEPARRYHRAADGWLALAACTPDQQQAVAALLGLGTLTHDAVAEALATRPVEHWLTELDRLGVPACTSAPRAGFLTDPYLTENGFTHVVRDPQLGRFRLVSGYFRPVRPGPAATRADWAEATALLQTVGSLREGYAIVADPATGSPGGGQSAAMPA</sequence>
<dbReference type="InterPro" id="IPR050509">
    <property type="entry name" value="CoA-transferase_III"/>
</dbReference>